<evidence type="ECO:0000313" key="2">
    <source>
        <dbReference type="EMBL" id="KAG0484875.1"/>
    </source>
</evidence>
<comment type="caution">
    <text evidence="2">The sequence shown here is derived from an EMBL/GenBank/DDBJ whole genome shotgun (WGS) entry which is preliminary data.</text>
</comment>
<feature type="region of interest" description="Disordered" evidence="1">
    <location>
        <begin position="1"/>
        <end position="44"/>
    </location>
</feature>
<gene>
    <name evidence="2" type="ORF">HPP92_008954</name>
</gene>
<organism evidence="2 3">
    <name type="scientific">Vanilla planifolia</name>
    <name type="common">Vanilla</name>
    <dbReference type="NCBI Taxonomy" id="51239"/>
    <lineage>
        <taxon>Eukaryota</taxon>
        <taxon>Viridiplantae</taxon>
        <taxon>Streptophyta</taxon>
        <taxon>Embryophyta</taxon>
        <taxon>Tracheophyta</taxon>
        <taxon>Spermatophyta</taxon>
        <taxon>Magnoliopsida</taxon>
        <taxon>Liliopsida</taxon>
        <taxon>Asparagales</taxon>
        <taxon>Orchidaceae</taxon>
        <taxon>Vanilloideae</taxon>
        <taxon>Vanilleae</taxon>
        <taxon>Vanilla</taxon>
    </lineage>
</organism>
<proteinExistence type="predicted"/>
<dbReference type="AlphaFoldDB" id="A0A835RBF8"/>
<accession>A0A835RBF8</accession>
<feature type="compositionally biased region" description="Basic and acidic residues" evidence="1">
    <location>
        <begin position="7"/>
        <end position="22"/>
    </location>
</feature>
<evidence type="ECO:0000256" key="1">
    <source>
        <dbReference type="SAM" id="MobiDB-lite"/>
    </source>
</evidence>
<sequence length="119" mass="12863">MRSILGVEDKERNDEERGPGEQKHRRRAEGAAQQEDDDAGSDVKGREEFLRGVNFGAVVEVASHQNGQENHSCNHQATLGREHDIVVVKHGGGAGAEDEEPHEEADEGVKAGAGRCEVV</sequence>
<dbReference type="OrthoDB" id="438440at2759"/>
<dbReference type="Proteomes" id="UP000636800">
    <property type="component" value="Unassembled WGS sequence"/>
</dbReference>
<dbReference type="EMBL" id="JADCNL010000004">
    <property type="protein sequence ID" value="KAG0484875.1"/>
    <property type="molecule type" value="Genomic_DNA"/>
</dbReference>
<evidence type="ECO:0000313" key="3">
    <source>
        <dbReference type="Proteomes" id="UP000636800"/>
    </source>
</evidence>
<protein>
    <submittedName>
        <fullName evidence="2">Uncharacterized protein</fullName>
    </submittedName>
</protein>
<feature type="compositionally biased region" description="Acidic residues" evidence="1">
    <location>
        <begin position="96"/>
        <end position="106"/>
    </location>
</feature>
<name>A0A835RBF8_VANPL</name>
<keyword evidence="3" id="KW-1185">Reference proteome</keyword>
<feature type="region of interest" description="Disordered" evidence="1">
    <location>
        <begin position="92"/>
        <end position="119"/>
    </location>
</feature>
<reference evidence="2 3" key="1">
    <citation type="journal article" date="2020" name="Nat. Food">
        <title>A phased Vanilla planifolia genome enables genetic improvement of flavour and production.</title>
        <authorList>
            <person name="Hasing T."/>
            <person name="Tang H."/>
            <person name="Brym M."/>
            <person name="Khazi F."/>
            <person name="Huang T."/>
            <person name="Chambers A.H."/>
        </authorList>
    </citation>
    <scope>NUCLEOTIDE SEQUENCE [LARGE SCALE GENOMIC DNA]</scope>
    <source>
        <tissue evidence="2">Leaf</tissue>
    </source>
</reference>